<feature type="transmembrane region" description="Helical" evidence="5">
    <location>
        <begin position="108"/>
        <end position="131"/>
    </location>
</feature>
<dbReference type="InterPro" id="IPR002781">
    <property type="entry name" value="TM_pro_TauE-like"/>
</dbReference>
<comment type="subcellular location">
    <subcellularLocation>
        <location evidence="1">Membrane</location>
        <topology evidence="1">Multi-pass membrane protein</topology>
    </subcellularLocation>
</comment>
<feature type="transmembrane region" description="Helical" evidence="5">
    <location>
        <begin position="344"/>
        <end position="366"/>
    </location>
</feature>
<dbReference type="PANTHER" id="PTHR31154:SF4">
    <property type="entry name" value="MEMBRANE TRANSPORTER PROTEIN"/>
    <property type="match status" value="1"/>
</dbReference>
<dbReference type="EMBL" id="RCHS01002864">
    <property type="protein sequence ID" value="RMX45175.1"/>
    <property type="molecule type" value="Genomic_DNA"/>
</dbReference>
<feature type="transmembrane region" description="Helical" evidence="5">
    <location>
        <begin position="238"/>
        <end position="254"/>
    </location>
</feature>
<evidence type="ECO:0008006" key="8">
    <source>
        <dbReference type="Google" id="ProtNLM"/>
    </source>
</evidence>
<dbReference type="Proteomes" id="UP000275408">
    <property type="component" value="Unassembled WGS sequence"/>
</dbReference>
<keyword evidence="3 5" id="KW-1133">Transmembrane helix</keyword>
<reference evidence="6 7" key="1">
    <citation type="journal article" date="2018" name="Sci. Rep.">
        <title>Comparative analysis of the Pocillopora damicornis genome highlights role of immune system in coral evolution.</title>
        <authorList>
            <person name="Cunning R."/>
            <person name="Bay R.A."/>
            <person name="Gillette P."/>
            <person name="Baker A.C."/>
            <person name="Traylor-Knowles N."/>
        </authorList>
    </citation>
    <scope>NUCLEOTIDE SEQUENCE [LARGE SCALE GENOMIC DNA]</scope>
    <source>
        <strain evidence="6">RSMAS</strain>
        <tissue evidence="6">Whole animal</tissue>
    </source>
</reference>
<dbReference type="OrthoDB" id="5979356at2759"/>
<feature type="transmembrane region" description="Helical" evidence="5">
    <location>
        <begin position="181"/>
        <end position="200"/>
    </location>
</feature>
<dbReference type="Pfam" id="PF01925">
    <property type="entry name" value="TauE"/>
    <property type="match status" value="1"/>
</dbReference>
<evidence type="ECO:0000313" key="6">
    <source>
        <dbReference type="EMBL" id="RMX45175.1"/>
    </source>
</evidence>
<organism evidence="6 7">
    <name type="scientific">Pocillopora damicornis</name>
    <name type="common">Cauliflower coral</name>
    <name type="synonym">Millepora damicornis</name>
    <dbReference type="NCBI Taxonomy" id="46731"/>
    <lineage>
        <taxon>Eukaryota</taxon>
        <taxon>Metazoa</taxon>
        <taxon>Cnidaria</taxon>
        <taxon>Anthozoa</taxon>
        <taxon>Hexacorallia</taxon>
        <taxon>Scleractinia</taxon>
        <taxon>Astrocoeniina</taxon>
        <taxon>Pocilloporidae</taxon>
        <taxon>Pocillopora</taxon>
    </lineage>
</organism>
<accession>A0A3M6TUS8</accession>
<keyword evidence="2 5" id="KW-0812">Transmembrane</keyword>
<name>A0A3M6TUS8_POCDA</name>
<comment type="caution">
    <text evidence="6">The sequence shown here is derived from an EMBL/GenBank/DDBJ whole genome shotgun (WGS) entry which is preliminary data.</text>
</comment>
<dbReference type="GO" id="GO:0016020">
    <property type="term" value="C:membrane"/>
    <property type="evidence" value="ECO:0007669"/>
    <property type="project" value="UniProtKB-SubCell"/>
</dbReference>
<feature type="transmembrane region" description="Helical" evidence="5">
    <location>
        <begin position="373"/>
        <end position="393"/>
    </location>
</feature>
<proteinExistence type="predicted"/>
<feature type="transmembrane region" description="Helical" evidence="5">
    <location>
        <begin position="143"/>
        <end position="174"/>
    </location>
</feature>
<evidence type="ECO:0000256" key="1">
    <source>
        <dbReference type="ARBA" id="ARBA00004141"/>
    </source>
</evidence>
<keyword evidence="4 5" id="KW-0472">Membrane</keyword>
<dbReference type="AlphaFoldDB" id="A0A3M6TUS8"/>
<feature type="transmembrane region" description="Helical" evidence="5">
    <location>
        <begin position="399"/>
        <end position="421"/>
    </location>
</feature>
<keyword evidence="7" id="KW-1185">Reference proteome</keyword>
<evidence type="ECO:0000256" key="4">
    <source>
        <dbReference type="ARBA" id="ARBA00023136"/>
    </source>
</evidence>
<feature type="transmembrane region" description="Helical" evidence="5">
    <location>
        <begin position="274"/>
        <end position="307"/>
    </location>
</feature>
<evidence type="ECO:0000256" key="2">
    <source>
        <dbReference type="ARBA" id="ARBA00022692"/>
    </source>
</evidence>
<evidence type="ECO:0000313" key="7">
    <source>
        <dbReference type="Proteomes" id="UP000275408"/>
    </source>
</evidence>
<feature type="transmembrane region" description="Helical" evidence="5">
    <location>
        <begin position="206"/>
        <end position="226"/>
    </location>
</feature>
<gene>
    <name evidence="6" type="ORF">pdam_00017485</name>
</gene>
<evidence type="ECO:0000256" key="3">
    <source>
        <dbReference type="ARBA" id="ARBA00022989"/>
    </source>
</evidence>
<sequence>MELIGITEDGECSVSIENEHYRSQRQPTLSPELEQAKNTSIAVETRAPHNQTRPVIKSNRKKRRTSSEWMKKYFLEGQALTSTQAQALETLDPSAPWYQRLIVKHRRLVGVAIPFIFFQVIWWSCAIKYNFWSLFPDRYFMSITMVFGSVIAGMTSEGGGSVAFPVMTLAFGIAPAVARDFSLMIQSCGMIAAAFTIFWMRVQLEWHSLTLCSLGGIFGMIIGLEFIDPNLTPPQKKIGFVCVWFAFAFALFLLNRFHKRKTYRTIPEFKLWKLIVLLLTGFMGGGFSAIAGSGVDVCSFSVLTLLFRVSEKTATPTSVILMAGNTVVGFYWRQVIQQAVSVEAYYYLAVCVPIVVLGAPVGSVIGSHFHRQILASLNYILDTVALITAYAIVPLTKALIVASVGIVALGFLFFGLIAYAGQKIMEGVENRKEQLL</sequence>
<evidence type="ECO:0000256" key="5">
    <source>
        <dbReference type="SAM" id="Phobius"/>
    </source>
</evidence>
<protein>
    <recommendedName>
        <fullName evidence="8">Membrane transporter protein</fullName>
    </recommendedName>
</protein>
<dbReference type="PANTHER" id="PTHR31154">
    <property type="entry name" value="MEMBRANE TRANSPORTER PROTEIN"/>
    <property type="match status" value="1"/>
</dbReference>